<protein>
    <recommendedName>
        <fullName evidence="6">Flp pilus-assembly TadG-like N-terminal domain-containing protein</fullName>
    </recommendedName>
</protein>
<proteinExistence type="predicted"/>
<gene>
    <name evidence="4" type="ORF">FHS79_000748</name>
</gene>
<dbReference type="InterPro" id="IPR028087">
    <property type="entry name" value="Tad_N"/>
</dbReference>
<evidence type="ECO:0000256" key="1">
    <source>
        <dbReference type="SAM" id="Phobius"/>
    </source>
</evidence>
<evidence type="ECO:0000313" key="5">
    <source>
        <dbReference type="Proteomes" id="UP000538147"/>
    </source>
</evidence>
<comment type="caution">
    <text evidence="4">The sequence shown here is derived from an EMBL/GenBank/DDBJ whole genome shotgun (WGS) entry which is preliminary data.</text>
</comment>
<dbReference type="Proteomes" id="UP000538147">
    <property type="component" value="Unassembled WGS sequence"/>
</dbReference>
<dbReference type="RefSeq" id="WP_184195561.1">
    <property type="nucleotide sequence ID" value="NZ_JACIIV010000004.1"/>
</dbReference>
<evidence type="ECO:0008006" key="6">
    <source>
        <dbReference type="Google" id="ProtNLM"/>
    </source>
</evidence>
<evidence type="ECO:0000259" key="3">
    <source>
        <dbReference type="Pfam" id="PF13400"/>
    </source>
</evidence>
<keyword evidence="5" id="KW-1185">Reference proteome</keyword>
<organism evidence="4 5">
    <name type="scientific">Polymorphobacter multimanifer</name>
    <dbReference type="NCBI Taxonomy" id="1070431"/>
    <lineage>
        <taxon>Bacteria</taxon>
        <taxon>Pseudomonadati</taxon>
        <taxon>Pseudomonadota</taxon>
        <taxon>Alphaproteobacteria</taxon>
        <taxon>Sphingomonadales</taxon>
        <taxon>Sphingosinicellaceae</taxon>
        <taxon>Polymorphobacter</taxon>
    </lineage>
</organism>
<keyword evidence="1" id="KW-1133">Transmembrane helix</keyword>
<sequence>MDDWCRRLGSDGNVAAIFAITLPVLLGTLGLAVDGGRMAIESTRMQAVADSAALAGSMQLGGDDASAYGTAADGSKASSAAVIEAVQSVIEANLGAAGALVVPPGAIVTGHYDIATKVFSSGGSGANAVRIVAGETAAGGNPFPLVFGPFLGRDTVDISSAATALGGSSCTASQTFSYLSTAKPNRAAVVTMGENVGGVNRYLMSSDGHPIIRVDSSIAARITIQVSGKPNQIVDTPGQGSFWHKLTGISVTPAPGTAATITLVSKVLSSVPDQTKGGGTATWNNVIREVDKLPGTEICIPGAETAAPRLVG</sequence>
<evidence type="ECO:0000259" key="2">
    <source>
        <dbReference type="Pfam" id="PF09977"/>
    </source>
</evidence>
<dbReference type="Pfam" id="PF13400">
    <property type="entry name" value="Tad"/>
    <property type="match status" value="1"/>
</dbReference>
<name>A0A841L541_9SPHN</name>
<feature type="domain" description="Putative Flp pilus-assembly TadG-like N-terminal" evidence="3">
    <location>
        <begin position="12"/>
        <end position="56"/>
    </location>
</feature>
<dbReference type="Pfam" id="PF09977">
    <property type="entry name" value="Tad_C"/>
    <property type="match status" value="1"/>
</dbReference>
<dbReference type="InterPro" id="IPR018705">
    <property type="entry name" value="DUF2134_membrane"/>
</dbReference>
<dbReference type="EMBL" id="JACIIV010000004">
    <property type="protein sequence ID" value="MBB6226591.1"/>
    <property type="molecule type" value="Genomic_DNA"/>
</dbReference>
<keyword evidence="1" id="KW-0812">Transmembrane</keyword>
<evidence type="ECO:0000313" key="4">
    <source>
        <dbReference type="EMBL" id="MBB6226591.1"/>
    </source>
</evidence>
<dbReference type="AlphaFoldDB" id="A0A841L541"/>
<keyword evidence="1" id="KW-0472">Membrane</keyword>
<feature type="domain" description="DUF2134" evidence="2">
    <location>
        <begin position="72"/>
        <end position="164"/>
    </location>
</feature>
<reference evidence="4 5" key="1">
    <citation type="submission" date="2020-08" db="EMBL/GenBank/DDBJ databases">
        <title>Genomic Encyclopedia of Type Strains, Phase IV (KMG-IV): sequencing the most valuable type-strain genomes for metagenomic binning, comparative biology and taxonomic classification.</title>
        <authorList>
            <person name="Goeker M."/>
        </authorList>
    </citation>
    <scope>NUCLEOTIDE SEQUENCE [LARGE SCALE GENOMIC DNA]</scope>
    <source>
        <strain evidence="4 5">DSM 102189</strain>
    </source>
</reference>
<feature type="transmembrane region" description="Helical" evidence="1">
    <location>
        <begin position="12"/>
        <end position="33"/>
    </location>
</feature>
<accession>A0A841L541</accession>